<dbReference type="Proteomes" id="UP000830055">
    <property type="component" value="Chromosome"/>
</dbReference>
<keyword evidence="2" id="KW-1185">Reference proteome</keyword>
<protein>
    <recommendedName>
        <fullName evidence="3">YkgJ family cysteine cluster protein</fullName>
    </recommendedName>
</protein>
<evidence type="ECO:0000313" key="2">
    <source>
        <dbReference type="Proteomes" id="UP000830055"/>
    </source>
</evidence>
<reference evidence="1 2" key="1">
    <citation type="submission" date="2022-01" db="EMBL/GenBank/DDBJ databases">
        <title>Desulfofustis limnae sp. nov., a novel mesophilic sulfate-reducing bacterium isolated from marsh soil.</title>
        <authorList>
            <person name="Watanabe M."/>
            <person name="Takahashi A."/>
            <person name="Kojima H."/>
            <person name="Fukui M."/>
        </authorList>
    </citation>
    <scope>NUCLEOTIDE SEQUENCE [LARGE SCALE GENOMIC DNA]</scope>
    <source>
        <strain evidence="1 2">PPLL</strain>
    </source>
</reference>
<evidence type="ECO:0008006" key="3">
    <source>
        <dbReference type="Google" id="ProtNLM"/>
    </source>
</evidence>
<dbReference type="EMBL" id="AP025516">
    <property type="protein sequence ID" value="BDD89071.1"/>
    <property type="molecule type" value="Genomic_DNA"/>
</dbReference>
<name>A0ABN6M8A9_9BACT</name>
<proteinExistence type="predicted"/>
<organism evidence="1 2">
    <name type="scientific">Desulfofustis limnaeus</name>
    <dbReference type="NCBI Taxonomy" id="2740163"/>
    <lineage>
        <taxon>Bacteria</taxon>
        <taxon>Pseudomonadati</taxon>
        <taxon>Thermodesulfobacteriota</taxon>
        <taxon>Desulfobulbia</taxon>
        <taxon>Desulfobulbales</taxon>
        <taxon>Desulfocapsaceae</taxon>
        <taxon>Desulfofustis</taxon>
    </lineage>
</organism>
<gene>
    <name evidence="1" type="ORF">DPPLL_34360</name>
</gene>
<dbReference type="RefSeq" id="WP_284152397.1">
    <property type="nucleotide sequence ID" value="NZ_AP025516.1"/>
</dbReference>
<sequence length="210" mass="23959">MKLTLDRALAAELAELFRSMEAAYDQVAVQLGHGCDGCPDNCCDSYFTHHTYIEWAYLWEGLAALPSDLREMIVERAHQCELLYQEALAQGTRPQVMCPLNDDGRCLVYGHRLMVCRTHGVPAQMTRPDGKIIRFPGCFRCAERVRQWPEHKTLPVMERTALLRRLVLLEQRFLQGQRAQVARLNMTIARMLTAGPPVRGILLSDHSREP</sequence>
<evidence type="ECO:0000313" key="1">
    <source>
        <dbReference type="EMBL" id="BDD89071.1"/>
    </source>
</evidence>
<accession>A0ABN6M8A9</accession>